<dbReference type="InterPro" id="IPR012337">
    <property type="entry name" value="RNaseH-like_sf"/>
</dbReference>
<comment type="caution">
    <text evidence="2">The sequence shown here is derived from an EMBL/GenBank/DDBJ whole genome shotgun (WGS) entry which is preliminary data.</text>
</comment>
<dbReference type="AlphaFoldDB" id="A0A812QZN2"/>
<dbReference type="OrthoDB" id="245563at2759"/>
<dbReference type="GO" id="GO:0004523">
    <property type="term" value="F:RNA-DNA hybrid ribonuclease activity"/>
    <property type="evidence" value="ECO:0007669"/>
    <property type="project" value="InterPro"/>
</dbReference>
<feature type="domain" description="RNase H type-1" evidence="1">
    <location>
        <begin position="220"/>
        <end position="300"/>
    </location>
</feature>
<dbReference type="InterPro" id="IPR036397">
    <property type="entry name" value="RNaseH_sf"/>
</dbReference>
<dbReference type="Gene3D" id="3.30.420.10">
    <property type="entry name" value="Ribonuclease H-like superfamily/Ribonuclease H"/>
    <property type="match status" value="1"/>
</dbReference>
<keyword evidence="3" id="KW-1185">Reference proteome</keyword>
<accession>A0A812QZN2</accession>
<evidence type="ECO:0000259" key="1">
    <source>
        <dbReference type="Pfam" id="PF00075"/>
    </source>
</evidence>
<gene>
    <name evidence="2" type="primary">rnh1</name>
    <name evidence="2" type="ORF">SPIL2461_LOCUS10151</name>
</gene>
<evidence type="ECO:0000313" key="2">
    <source>
        <dbReference type="EMBL" id="CAE7411900.1"/>
    </source>
</evidence>
<protein>
    <submittedName>
        <fullName evidence="2">Rnh1 protein</fullName>
    </submittedName>
</protein>
<proteinExistence type="predicted"/>
<dbReference type="Proteomes" id="UP000649617">
    <property type="component" value="Unassembled WGS sequence"/>
</dbReference>
<dbReference type="InterPro" id="IPR002156">
    <property type="entry name" value="RNaseH_domain"/>
</dbReference>
<evidence type="ECO:0000313" key="3">
    <source>
        <dbReference type="Proteomes" id="UP000649617"/>
    </source>
</evidence>
<reference evidence="2" key="1">
    <citation type="submission" date="2021-02" db="EMBL/GenBank/DDBJ databases">
        <authorList>
            <person name="Dougan E. K."/>
            <person name="Rhodes N."/>
            <person name="Thang M."/>
            <person name="Chan C."/>
        </authorList>
    </citation>
    <scope>NUCLEOTIDE SEQUENCE</scope>
</reference>
<sequence>MKQFLYGCEIGRPAVKAMERTRAAVTSTVWTKTRQQRNPEVLLTLLRKGHLIDPFHAVAFQTVMGLRRLFGKWPADLYDRAAALWPHCHHADRAHMGGPVRNLAYLLKDMQLEWVDFDTVRLRSRWQCIGRKDMAGVHDEAGINVFATTCLWRGGLNRRAAVEKFCPGVWDRRQRPVTRSSGITMCPAWLRDEWDRLAQQQPAVVPWEVAAHHVRKAPQGILVWTDGSTIHSGIPDLVRSGLGIFFEEGSPLNFFTALAGELQTNNRAELLAVVLAAEHGVSWHQPIVVHSDSWWVVERAQMLSDRVMVTMLRMRWLRKGLPYIAMLSGMLTCNSLASSYGIRCGFKCVWSAFFLPVLIKKSNCRSQFRITCKLYEAGDNFSKGCCRRWMATLLVAIATHAKHPQLVGMRTRRMQLKALPPLMIWSVGEPSSER</sequence>
<dbReference type="Pfam" id="PF00075">
    <property type="entry name" value="RNase_H"/>
    <property type="match status" value="1"/>
</dbReference>
<dbReference type="EMBL" id="CAJNIZ010018557">
    <property type="protein sequence ID" value="CAE7411900.1"/>
    <property type="molecule type" value="Genomic_DNA"/>
</dbReference>
<organism evidence="2 3">
    <name type="scientific">Symbiodinium pilosum</name>
    <name type="common">Dinoflagellate</name>
    <dbReference type="NCBI Taxonomy" id="2952"/>
    <lineage>
        <taxon>Eukaryota</taxon>
        <taxon>Sar</taxon>
        <taxon>Alveolata</taxon>
        <taxon>Dinophyceae</taxon>
        <taxon>Suessiales</taxon>
        <taxon>Symbiodiniaceae</taxon>
        <taxon>Symbiodinium</taxon>
    </lineage>
</organism>
<name>A0A812QZN2_SYMPI</name>
<dbReference type="GO" id="GO:0003676">
    <property type="term" value="F:nucleic acid binding"/>
    <property type="evidence" value="ECO:0007669"/>
    <property type="project" value="InterPro"/>
</dbReference>
<dbReference type="SUPFAM" id="SSF53098">
    <property type="entry name" value="Ribonuclease H-like"/>
    <property type="match status" value="1"/>
</dbReference>